<dbReference type="InterPro" id="IPR013785">
    <property type="entry name" value="Aldolase_TIM"/>
</dbReference>
<dbReference type="PANTHER" id="PTHR31862">
    <property type="entry name" value="UPF0261 DOMAIN PROTEIN (AFU_ORTHOLOGUE AFUA_1G10120)"/>
    <property type="match status" value="1"/>
</dbReference>
<sequence length="281" mass="29583">MAVQYKRSEIVTQLQAQVDAGRALLMFGAGTGLTAKCADLGGADLVAVYSTAKYRMMGLPTLLAWMPYEDCNTCVRQMAREIIPVVKKAPCIAGLGAHNPALSLEQIIDEMMIIGFSGITNEPFAGLYGEVFAKQLEDAGIGFSQEVELIKAAHKKDVFTVAWAFNEGEARIMAEAGADVIGAIIGVTSGGLTGAKEVLTLEKATAEVQKICLAARSINPDVFILTHGGPFADVSTAQFSIANSDADGYASGSSGERMPTENAVIAITRAYKTMMSGGRGC</sequence>
<accession>A0A0W8E929</accession>
<dbReference type="SUPFAM" id="SSF51621">
    <property type="entry name" value="Phosphoenolpyruvate/pyruvate domain"/>
    <property type="match status" value="1"/>
</dbReference>
<dbReference type="InterPro" id="IPR009215">
    <property type="entry name" value="TIM-br_IGPS-like"/>
</dbReference>
<evidence type="ECO:0000313" key="2">
    <source>
        <dbReference type="EMBL" id="KUG05146.1"/>
    </source>
</evidence>
<dbReference type="Pfam" id="PF09370">
    <property type="entry name" value="PEP_hydrolase"/>
    <property type="match status" value="1"/>
</dbReference>
<dbReference type="PANTHER" id="PTHR31862:SF1">
    <property type="entry name" value="UPF0261 DOMAIN PROTEIN (AFU_ORTHOLOGUE AFUA_1G10120)"/>
    <property type="match status" value="1"/>
</dbReference>
<dbReference type="InterPro" id="IPR015813">
    <property type="entry name" value="Pyrv/PenolPyrv_kinase-like_dom"/>
</dbReference>
<dbReference type="Gene3D" id="3.20.20.70">
    <property type="entry name" value="Aldolase class I"/>
    <property type="match status" value="1"/>
</dbReference>
<comment type="caution">
    <text evidence="2">The sequence shown here is derived from an EMBL/GenBank/DDBJ whole genome shotgun (WGS) entry which is preliminary data.</text>
</comment>
<gene>
    <name evidence="2" type="ORF">ASZ90_017467</name>
</gene>
<feature type="domain" description="TIM-barrel" evidence="1">
    <location>
        <begin position="9"/>
        <end position="273"/>
    </location>
</feature>
<dbReference type="EMBL" id="LNQE01001829">
    <property type="protein sequence ID" value="KUG05146.1"/>
    <property type="molecule type" value="Genomic_DNA"/>
</dbReference>
<organism evidence="2">
    <name type="scientific">hydrocarbon metagenome</name>
    <dbReference type="NCBI Taxonomy" id="938273"/>
    <lineage>
        <taxon>unclassified sequences</taxon>
        <taxon>metagenomes</taxon>
        <taxon>ecological metagenomes</taxon>
    </lineage>
</organism>
<proteinExistence type="predicted"/>
<evidence type="ECO:0000259" key="1">
    <source>
        <dbReference type="Pfam" id="PF09370"/>
    </source>
</evidence>
<dbReference type="InterPro" id="IPR051353">
    <property type="entry name" value="Tobamovirus_resist_UPF0261"/>
</dbReference>
<protein>
    <submittedName>
        <fullName evidence="2">Tim-barrel signal transduction protein</fullName>
    </submittedName>
</protein>
<name>A0A0W8E929_9ZZZZ</name>
<dbReference type="PIRSF" id="PIRSF034452">
    <property type="entry name" value="TIM-br_sig_trnsd"/>
    <property type="match status" value="1"/>
</dbReference>
<dbReference type="AlphaFoldDB" id="A0A0W8E929"/>
<reference evidence="2" key="1">
    <citation type="journal article" date="2015" name="Proc. Natl. Acad. Sci. U.S.A.">
        <title>Networks of energetic and metabolic interactions define dynamics in microbial communities.</title>
        <authorList>
            <person name="Embree M."/>
            <person name="Liu J.K."/>
            <person name="Al-Bassam M.M."/>
            <person name="Zengler K."/>
        </authorList>
    </citation>
    <scope>NUCLEOTIDE SEQUENCE</scope>
</reference>
<dbReference type="GO" id="GO:0003824">
    <property type="term" value="F:catalytic activity"/>
    <property type="evidence" value="ECO:0007669"/>
    <property type="project" value="InterPro"/>
</dbReference>